<sequence>RRSRAPPSRSYSTRALVCSAGDVSSTSAVLSCSALGVGVSGASAGTGPPPSRAIAFATSLRTAPQAASGLLAAVRGGGGAAVATGSTSPGTSRRSVRRQMSFQIDPLHVRTTSRTSIYDTGSAGFGASPRAPVIQNHRQLRQPHSGAWLIPRENSFLSQPPPRRTASGGPLLASAVATAPPPKVATAVADATADASDGKASAPLPQRGPITRLRRRMSAPSSLHQLRAVAERAAGSGSGGDSYGRCIGAAATATVAATTRAASGTKYLFCGGTIGTASSLAALEARSNWLVSGTTSGGGTSGGGMNAARSGVASVLSGDSGISQSRTQGPPQLLLVPAAAAAAAVPGATAALPSATNVSCSGAIQEASIGSAVTAMRLMEATAEDKYGSSRPGGGGSGGGDNAAYSGHVPLTARQSSGSTAKSNLAMTLSLPPLGSISQKQPPPPPPSVGKAAALLAAGRASGWAGGQVDAHVSSGCPGESSVASPSSASPPRHGRSLGSGSRSHNRPCRRRYRRGMSYGGVQESVTVDRTRSQEDGGKQEEEEEEEEEECWHEMWALRSVDPITGQPVIVLSQTDVTAKVVAERHVAQVMEAEHRLLEQLFPRHILQYMAEEWTSKQFRRRLQQQRVGSSATAAVVAAAAERPVVRDCNALATLHPQVTLLFADIKGFTPMCKEVEPRVVMSMLNELYSRYDKMLDQFGVFKVETIGDCYFVAGGLIAEDEDGMAAVRGEGSRADPLHAYKVFAFAKAMLAAAREVPMPTTREPVQIRIGIHTGPVVSGIAGTRMPRFCLFGDTVNTASRMESTGVPGAVHATEAARKLLPDEGWVATDGVEVKGKGLMQTYLWRHPDASELPPLSITAAGVGRRVAGGTEEGGDGRGSDEGRWGSSITSSGTGGGEGSQCRTSRIQSRSQRRRPHPAGDSGVAGDAEIDMKASVQRKSSLAQLLREELFRTNINTNTSIDMTAGRSSDLESERRAGTAAMSTDEAVLVAVLLSSGASAAALGAAAAAQL</sequence>
<feature type="region of interest" description="Disordered" evidence="7">
    <location>
        <begin position="384"/>
        <end position="408"/>
    </location>
</feature>
<name>A0A8J4FQV0_9CHLO</name>
<dbReference type="GO" id="GO:0035556">
    <property type="term" value="P:intracellular signal transduction"/>
    <property type="evidence" value="ECO:0007669"/>
    <property type="project" value="InterPro"/>
</dbReference>
<dbReference type="PANTHER" id="PTHR11920">
    <property type="entry name" value="GUANYLYL CYCLASE"/>
    <property type="match status" value="1"/>
</dbReference>
<dbReference type="GO" id="GO:0005886">
    <property type="term" value="C:plasma membrane"/>
    <property type="evidence" value="ECO:0007669"/>
    <property type="project" value="TreeGrafter"/>
</dbReference>
<dbReference type="GO" id="GO:0007168">
    <property type="term" value="P:receptor guanylyl cyclase signaling pathway"/>
    <property type="evidence" value="ECO:0007669"/>
    <property type="project" value="TreeGrafter"/>
</dbReference>
<keyword evidence="6" id="KW-0456">Lyase</keyword>
<evidence type="ECO:0000256" key="6">
    <source>
        <dbReference type="ARBA" id="ARBA00023239"/>
    </source>
</evidence>
<feature type="region of interest" description="Disordered" evidence="7">
    <location>
        <begin position="432"/>
        <end position="451"/>
    </location>
</feature>
<dbReference type="SUPFAM" id="SSF55073">
    <property type="entry name" value="Nucleotide cyclase"/>
    <property type="match status" value="1"/>
</dbReference>
<evidence type="ECO:0000256" key="7">
    <source>
        <dbReference type="SAM" id="MobiDB-lite"/>
    </source>
</evidence>
<reference evidence="9" key="1">
    <citation type="journal article" date="2021" name="Proc. Natl. Acad. Sci. U.S.A.">
        <title>Three genomes in the algal genus Volvox reveal the fate of a haploid sex-determining region after a transition to homothallism.</title>
        <authorList>
            <person name="Yamamoto K."/>
            <person name="Hamaji T."/>
            <person name="Kawai-Toyooka H."/>
            <person name="Matsuzaki R."/>
            <person name="Takahashi F."/>
            <person name="Nishimura Y."/>
            <person name="Kawachi M."/>
            <person name="Noguchi H."/>
            <person name="Minakuchi Y."/>
            <person name="Umen J.G."/>
            <person name="Toyoda A."/>
            <person name="Nozaki H."/>
        </authorList>
    </citation>
    <scope>NUCLEOTIDE SEQUENCE</scope>
    <source>
        <strain evidence="9">NIES-3786</strain>
    </source>
</reference>
<dbReference type="InterPro" id="IPR001054">
    <property type="entry name" value="A/G_cyclase"/>
</dbReference>
<keyword evidence="5" id="KW-0472">Membrane</keyword>
<dbReference type="GO" id="GO:0000166">
    <property type="term" value="F:nucleotide binding"/>
    <property type="evidence" value="ECO:0007669"/>
    <property type="project" value="UniProtKB-KW"/>
</dbReference>
<dbReference type="EMBL" id="BNCP01000023">
    <property type="protein sequence ID" value="GIL82226.1"/>
    <property type="molecule type" value="Genomic_DNA"/>
</dbReference>
<accession>A0A8J4FQV0</accession>
<dbReference type="GO" id="GO:0004016">
    <property type="term" value="F:adenylate cyclase activity"/>
    <property type="evidence" value="ECO:0007669"/>
    <property type="project" value="TreeGrafter"/>
</dbReference>
<keyword evidence="3" id="KW-0547">Nucleotide-binding</keyword>
<evidence type="ECO:0000256" key="2">
    <source>
        <dbReference type="ARBA" id="ARBA00022692"/>
    </source>
</evidence>
<keyword evidence="4" id="KW-1133">Transmembrane helix</keyword>
<dbReference type="SMART" id="SM00044">
    <property type="entry name" value="CYCc"/>
    <property type="match status" value="1"/>
</dbReference>
<feature type="region of interest" description="Disordered" evidence="7">
    <location>
        <begin position="864"/>
        <end position="928"/>
    </location>
</feature>
<proteinExistence type="predicted"/>
<dbReference type="GO" id="GO:0001653">
    <property type="term" value="F:peptide receptor activity"/>
    <property type="evidence" value="ECO:0007669"/>
    <property type="project" value="TreeGrafter"/>
</dbReference>
<organism evidence="9 10">
    <name type="scientific">Volvox reticuliferus</name>
    <dbReference type="NCBI Taxonomy" id="1737510"/>
    <lineage>
        <taxon>Eukaryota</taxon>
        <taxon>Viridiplantae</taxon>
        <taxon>Chlorophyta</taxon>
        <taxon>core chlorophytes</taxon>
        <taxon>Chlorophyceae</taxon>
        <taxon>CS clade</taxon>
        <taxon>Chlamydomonadales</taxon>
        <taxon>Volvocaceae</taxon>
        <taxon>Volvox</taxon>
    </lineage>
</organism>
<evidence type="ECO:0000313" key="10">
    <source>
        <dbReference type="Proteomes" id="UP000747110"/>
    </source>
</evidence>
<evidence type="ECO:0000256" key="4">
    <source>
        <dbReference type="ARBA" id="ARBA00022989"/>
    </source>
</evidence>
<comment type="subcellular location">
    <subcellularLocation>
        <location evidence="1">Membrane</location>
    </subcellularLocation>
</comment>
<dbReference type="OrthoDB" id="550998at2759"/>
<dbReference type="AlphaFoldDB" id="A0A8J4FQV0"/>
<feature type="non-terminal residue" evidence="9">
    <location>
        <position position="1"/>
    </location>
</feature>
<gene>
    <name evidence="9" type="ORF">Vretifemale_11143</name>
</gene>
<dbReference type="InterPro" id="IPR029787">
    <property type="entry name" value="Nucleotide_cyclase"/>
</dbReference>
<evidence type="ECO:0000256" key="1">
    <source>
        <dbReference type="ARBA" id="ARBA00004370"/>
    </source>
</evidence>
<feature type="compositionally biased region" description="Basic and acidic residues" evidence="7">
    <location>
        <begin position="875"/>
        <end position="884"/>
    </location>
</feature>
<keyword evidence="10" id="KW-1185">Reference proteome</keyword>
<comment type="caution">
    <text evidence="9">The sequence shown here is derived from an EMBL/GenBank/DDBJ whole genome shotgun (WGS) entry which is preliminary data.</text>
</comment>
<feature type="compositionally biased region" description="Low complexity" evidence="7">
    <location>
        <begin position="900"/>
        <end position="910"/>
    </location>
</feature>
<feature type="compositionally biased region" description="Basic and acidic residues" evidence="7">
    <location>
        <begin position="527"/>
        <end position="540"/>
    </location>
</feature>
<dbReference type="PROSITE" id="PS50125">
    <property type="entry name" value="GUANYLATE_CYCLASE_2"/>
    <property type="match status" value="1"/>
</dbReference>
<feature type="compositionally biased region" description="Gly residues" evidence="7">
    <location>
        <begin position="391"/>
        <end position="401"/>
    </location>
</feature>
<dbReference type="PANTHER" id="PTHR11920:SF335">
    <property type="entry name" value="GUANYLATE CYCLASE"/>
    <property type="match status" value="1"/>
</dbReference>
<feature type="domain" description="Guanylate cyclase" evidence="8">
    <location>
        <begin position="660"/>
        <end position="803"/>
    </location>
</feature>
<protein>
    <recommendedName>
        <fullName evidence="8">Guanylate cyclase domain-containing protein</fullName>
    </recommendedName>
</protein>
<evidence type="ECO:0000256" key="5">
    <source>
        <dbReference type="ARBA" id="ARBA00023136"/>
    </source>
</evidence>
<evidence type="ECO:0000256" key="3">
    <source>
        <dbReference type="ARBA" id="ARBA00022741"/>
    </source>
</evidence>
<dbReference type="CDD" id="cd07302">
    <property type="entry name" value="CHD"/>
    <property type="match status" value="1"/>
</dbReference>
<feature type="compositionally biased region" description="Low complexity" evidence="7">
    <location>
        <begin position="481"/>
        <end position="503"/>
    </location>
</feature>
<evidence type="ECO:0000313" key="9">
    <source>
        <dbReference type="EMBL" id="GIL82226.1"/>
    </source>
</evidence>
<dbReference type="GO" id="GO:0004383">
    <property type="term" value="F:guanylate cyclase activity"/>
    <property type="evidence" value="ECO:0007669"/>
    <property type="project" value="TreeGrafter"/>
</dbReference>
<keyword evidence="2" id="KW-0812">Transmembrane</keyword>
<evidence type="ECO:0000259" key="8">
    <source>
        <dbReference type="PROSITE" id="PS50125"/>
    </source>
</evidence>
<dbReference type="Proteomes" id="UP000747110">
    <property type="component" value="Unassembled WGS sequence"/>
</dbReference>
<dbReference type="InterPro" id="IPR050401">
    <property type="entry name" value="Cyclic_nucleotide_synthase"/>
</dbReference>
<feature type="compositionally biased region" description="Basic residues" evidence="7">
    <location>
        <begin position="504"/>
        <end position="515"/>
    </location>
</feature>
<dbReference type="Pfam" id="PF00211">
    <property type="entry name" value="Guanylate_cyc"/>
    <property type="match status" value="1"/>
</dbReference>
<feature type="region of interest" description="Disordered" evidence="7">
    <location>
        <begin position="466"/>
        <end position="549"/>
    </location>
</feature>
<dbReference type="Gene3D" id="3.30.70.1230">
    <property type="entry name" value="Nucleotide cyclase"/>
    <property type="match status" value="1"/>
</dbReference>